<accession>A0ABW3DQU2</accession>
<evidence type="ECO:0008006" key="4">
    <source>
        <dbReference type="Google" id="ProtNLM"/>
    </source>
</evidence>
<gene>
    <name evidence="2" type="ORF">ACFQ08_11510</name>
</gene>
<organism evidence="2 3">
    <name type="scientific">Streptosporangium algeriense</name>
    <dbReference type="NCBI Taxonomy" id="1682748"/>
    <lineage>
        <taxon>Bacteria</taxon>
        <taxon>Bacillati</taxon>
        <taxon>Actinomycetota</taxon>
        <taxon>Actinomycetes</taxon>
        <taxon>Streptosporangiales</taxon>
        <taxon>Streptosporangiaceae</taxon>
        <taxon>Streptosporangium</taxon>
    </lineage>
</organism>
<proteinExistence type="predicted"/>
<evidence type="ECO:0000256" key="1">
    <source>
        <dbReference type="SAM" id="MobiDB-lite"/>
    </source>
</evidence>
<sequence length="149" mass="16355">MKTNRPNDGSGPWLASIVWNLLEERYGQGKVPSIRKLTQHIREKNGGAAISHGHIHNILSGEAANITDKTREILANFFELPPSYFVPTPRTLPPDGSPRLEEALAFRFASLRPEELAAIEKALHMVKERGAAGEPLDGKSTPNDPVGEK</sequence>
<keyword evidence="3" id="KW-1185">Reference proteome</keyword>
<dbReference type="EMBL" id="JBHTHX010000304">
    <property type="protein sequence ID" value="MFD0885170.1"/>
    <property type="molecule type" value="Genomic_DNA"/>
</dbReference>
<dbReference type="Proteomes" id="UP001597024">
    <property type="component" value="Unassembled WGS sequence"/>
</dbReference>
<protein>
    <recommendedName>
        <fullName evidence="4">XRE family transcriptional regulator</fullName>
    </recommendedName>
</protein>
<comment type="caution">
    <text evidence="2">The sequence shown here is derived from an EMBL/GenBank/DDBJ whole genome shotgun (WGS) entry which is preliminary data.</text>
</comment>
<evidence type="ECO:0000313" key="2">
    <source>
        <dbReference type="EMBL" id="MFD0885170.1"/>
    </source>
</evidence>
<name>A0ABW3DQU2_9ACTN</name>
<feature type="region of interest" description="Disordered" evidence="1">
    <location>
        <begin position="129"/>
        <end position="149"/>
    </location>
</feature>
<evidence type="ECO:0000313" key="3">
    <source>
        <dbReference type="Proteomes" id="UP001597024"/>
    </source>
</evidence>
<reference evidence="3" key="1">
    <citation type="journal article" date="2019" name="Int. J. Syst. Evol. Microbiol.">
        <title>The Global Catalogue of Microorganisms (GCM) 10K type strain sequencing project: providing services to taxonomists for standard genome sequencing and annotation.</title>
        <authorList>
            <consortium name="The Broad Institute Genomics Platform"/>
            <consortium name="The Broad Institute Genome Sequencing Center for Infectious Disease"/>
            <person name="Wu L."/>
            <person name="Ma J."/>
        </authorList>
    </citation>
    <scope>NUCLEOTIDE SEQUENCE [LARGE SCALE GENOMIC DNA]</scope>
    <source>
        <strain evidence="3">CCUG 62974</strain>
    </source>
</reference>
<dbReference type="InterPro" id="IPR010982">
    <property type="entry name" value="Lambda_DNA-bd_dom_sf"/>
</dbReference>
<dbReference type="Gene3D" id="1.10.260.40">
    <property type="entry name" value="lambda repressor-like DNA-binding domains"/>
    <property type="match status" value="1"/>
</dbReference>